<keyword evidence="2" id="KW-0240">DNA-directed RNA polymerase</keyword>
<evidence type="ECO:0000313" key="4">
    <source>
        <dbReference type="EMBL" id="KAK3920742.1"/>
    </source>
</evidence>
<dbReference type="AlphaFoldDB" id="A0AAE1H6W6"/>
<dbReference type="EMBL" id="JAHWGI010001202">
    <property type="protein sequence ID" value="KAK3924816.1"/>
    <property type="molecule type" value="Genomic_DNA"/>
</dbReference>
<evidence type="ECO:0000313" key="1">
    <source>
        <dbReference type="EMBL" id="KAK3913913.1"/>
    </source>
</evidence>
<evidence type="ECO:0000313" key="7">
    <source>
        <dbReference type="EMBL" id="KAK3932352.1"/>
    </source>
</evidence>
<name>A0AAE1H6W6_9NEOP</name>
<keyword evidence="2" id="KW-0804">Transcription</keyword>
<keyword evidence="8" id="KW-1185">Reference proteome</keyword>
<protein>
    <submittedName>
        <fullName evidence="2">DNA-directed RNA polymerase subunit beta</fullName>
    </submittedName>
</protein>
<evidence type="ECO:0000313" key="5">
    <source>
        <dbReference type="EMBL" id="KAK3924816.1"/>
    </source>
</evidence>
<evidence type="ECO:0000313" key="6">
    <source>
        <dbReference type="EMBL" id="KAK3928216.1"/>
    </source>
</evidence>
<dbReference type="EMBL" id="JAHWGI010001435">
    <property type="protein sequence ID" value="KAK3932352.1"/>
    <property type="molecule type" value="Genomic_DNA"/>
</dbReference>
<accession>A0AAE1H6W6</accession>
<dbReference type="EMBL" id="JAHWGI010000344">
    <property type="protein sequence ID" value="KAK3913913.1"/>
    <property type="molecule type" value="Genomic_DNA"/>
</dbReference>
<dbReference type="EMBL" id="JAHWGI010001020">
    <property type="protein sequence ID" value="KAK3920742.1"/>
    <property type="molecule type" value="Genomic_DNA"/>
</dbReference>
<proteinExistence type="predicted"/>
<dbReference type="GO" id="GO:0000428">
    <property type="term" value="C:DNA-directed RNA polymerase complex"/>
    <property type="evidence" value="ECO:0007669"/>
    <property type="project" value="UniProtKB-KW"/>
</dbReference>
<evidence type="ECO:0000313" key="2">
    <source>
        <dbReference type="EMBL" id="KAK3915683.1"/>
    </source>
</evidence>
<comment type="caution">
    <text evidence="2">The sequence shown here is derived from an EMBL/GenBank/DDBJ whole genome shotgun (WGS) entry which is preliminary data.</text>
</comment>
<evidence type="ECO:0000313" key="3">
    <source>
        <dbReference type="EMBL" id="KAK3917117.1"/>
    </source>
</evidence>
<gene>
    <name evidence="6" type="ORF">KUF71_000486</name>
    <name evidence="3" type="ORF">KUF71_006736</name>
    <name evidence="4" type="ORF">KUF71_009979</name>
    <name evidence="7" type="ORF">KUF71_012425</name>
    <name evidence="5" type="ORF">KUF71_012950</name>
    <name evidence="1" type="ORF">KUF71_023331</name>
    <name evidence="2" type="ORF">KUF71_024826</name>
</gene>
<organism evidence="2 8">
    <name type="scientific">Frankliniella fusca</name>
    <dbReference type="NCBI Taxonomy" id="407009"/>
    <lineage>
        <taxon>Eukaryota</taxon>
        <taxon>Metazoa</taxon>
        <taxon>Ecdysozoa</taxon>
        <taxon>Arthropoda</taxon>
        <taxon>Hexapoda</taxon>
        <taxon>Insecta</taxon>
        <taxon>Pterygota</taxon>
        <taxon>Neoptera</taxon>
        <taxon>Paraneoptera</taxon>
        <taxon>Thysanoptera</taxon>
        <taxon>Terebrantia</taxon>
        <taxon>Thripoidea</taxon>
        <taxon>Thripidae</taxon>
        <taxon>Frankliniella</taxon>
    </lineage>
</organism>
<reference evidence="2" key="1">
    <citation type="submission" date="2021-07" db="EMBL/GenBank/DDBJ databases">
        <authorList>
            <person name="Catto M.A."/>
            <person name="Jacobson A."/>
            <person name="Kennedy G."/>
            <person name="Labadie P."/>
            <person name="Hunt B.G."/>
            <person name="Srinivasan R."/>
        </authorList>
    </citation>
    <scope>NUCLEOTIDE SEQUENCE</scope>
    <source>
        <strain evidence="2">PL_HMW_Pooled</strain>
        <tissue evidence="2">Head</tissue>
    </source>
</reference>
<evidence type="ECO:0000313" key="8">
    <source>
        <dbReference type="Proteomes" id="UP001219518"/>
    </source>
</evidence>
<dbReference type="Proteomes" id="UP001219518">
    <property type="component" value="Unassembled WGS sequence"/>
</dbReference>
<dbReference type="EMBL" id="JAHWGI010000685">
    <property type="protein sequence ID" value="KAK3917117.1"/>
    <property type="molecule type" value="Genomic_DNA"/>
</dbReference>
<dbReference type="EMBL" id="JAHWGI010000446">
    <property type="protein sequence ID" value="KAK3915683.1"/>
    <property type="molecule type" value="Genomic_DNA"/>
</dbReference>
<reference evidence="2" key="2">
    <citation type="journal article" date="2023" name="BMC Genomics">
        <title>Pest status, molecular evolution, and epigenetic factors derived from the genome assembly of Frankliniella fusca, a thysanopteran phytovirus vector.</title>
        <authorList>
            <person name="Catto M.A."/>
            <person name="Labadie P.E."/>
            <person name="Jacobson A.L."/>
            <person name="Kennedy G.G."/>
            <person name="Srinivasan R."/>
            <person name="Hunt B.G."/>
        </authorList>
    </citation>
    <scope>NUCLEOTIDE SEQUENCE</scope>
    <source>
        <strain evidence="2">PL_HMW_Pooled</strain>
    </source>
</reference>
<sequence>MCLRLKHPAAFFIAVFCNSPRTNSQFGVLASQIAEPGQRKNLVEAFRQHLATNPRSPFLLDLHPLTENWCRYRTQIFDKEECSIVYCPKKYYNEQRFAPEITTSFGS</sequence>
<dbReference type="EMBL" id="JAHWGI010001324">
    <property type="protein sequence ID" value="KAK3928216.1"/>
    <property type="molecule type" value="Genomic_DNA"/>
</dbReference>